<dbReference type="Gene3D" id="2.60.120.10">
    <property type="entry name" value="Jelly Rolls"/>
    <property type="match status" value="1"/>
</dbReference>
<sequence>MSWSQVSADDVAPQAWRNGGGQTRELLAWPHPADWALRISVADIERDGPFSAFDGVQRWFGVLQGDGVRLADWELRAGDELISFDGGLAPPCELIGGSTRDFNLMHRRGRGQMQVKAAASTPAAWQPQGRWVGLFTAAGGRLLHGGRAMSMGAMSLAWCENPAAQACSFEGQGAAWWMIWSETQT</sequence>
<proteinExistence type="predicted"/>
<name>A0ABT5KKB5_9BURK</name>
<dbReference type="InterPro" id="IPR014710">
    <property type="entry name" value="RmlC-like_jellyroll"/>
</dbReference>
<dbReference type="Proteomes" id="UP001221189">
    <property type="component" value="Unassembled WGS sequence"/>
</dbReference>
<organism evidence="1 2">
    <name type="scientific">Roseateles albus</name>
    <dbReference type="NCBI Taxonomy" id="2987525"/>
    <lineage>
        <taxon>Bacteria</taxon>
        <taxon>Pseudomonadati</taxon>
        <taxon>Pseudomonadota</taxon>
        <taxon>Betaproteobacteria</taxon>
        <taxon>Burkholderiales</taxon>
        <taxon>Sphaerotilaceae</taxon>
        <taxon>Roseateles</taxon>
    </lineage>
</organism>
<keyword evidence="2" id="KW-1185">Reference proteome</keyword>
<reference evidence="1 2" key="1">
    <citation type="submission" date="2022-10" db="EMBL/GenBank/DDBJ databases">
        <title>Paucibacter sp. hw1 Genome sequencing.</title>
        <authorList>
            <person name="Park S."/>
        </authorList>
    </citation>
    <scope>NUCLEOTIDE SEQUENCE [LARGE SCALE GENOMIC DNA]</scope>
    <source>
        <strain evidence="2">hw1</strain>
    </source>
</reference>
<evidence type="ECO:0000313" key="2">
    <source>
        <dbReference type="Proteomes" id="UP001221189"/>
    </source>
</evidence>
<dbReference type="InterPro" id="IPR011051">
    <property type="entry name" value="RmlC_Cupin_sf"/>
</dbReference>
<dbReference type="SUPFAM" id="SSF51182">
    <property type="entry name" value="RmlC-like cupins"/>
    <property type="match status" value="1"/>
</dbReference>
<comment type="caution">
    <text evidence="1">The sequence shown here is derived from an EMBL/GenBank/DDBJ whole genome shotgun (WGS) entry which is preliminary data.</text>
</comment>
<gene>
    <name evidence="1" type="ORF">PRZ03_22700</name>
</gene>
<dbReference type="EMBL" id="JAQQXT010000021">
    <property type="protein sequence ID" value="MDC8774383.1"/>
    <property type="molecule type" value="Genomic_DNA"/>
</dbReference>
<dbReference type="RefSeq" id="WP_273602389.1">
    <property type="nucleotide sequence ID" value="NZ_JAQQXT010000021.1"/>
</dbReference>
<dbReference type="CDD" id="cd20293">
    <property type="entry name" value="cupin_HutD_N"/>
    <property type="match status" value="1"/>
</dbReference>
<accession>A0ABT5KKB5</accession>
<dbReference type="PANTHER" id="PTHR37943">
    <property type="entry name" value="PROTEIN VES"/>
    <property type="match status" value="1"/>
</dbReference>
<evidence type="ECO:0000313" key="1">
    <source>
        <dbReference type="EMBL" id="MDC8774383.1"/>
    </source>
</evidence>
<dbReference type="Pfam" id="PF05962">
    <property type="entry name" value="HutD"/>
    <property type="match status" value="1"/>
</dbReference>
<dbReference type="InterPro" id="IPR010282">
    <property type="entry name" value="Uncharacterised_HutD/Ves"/>
</dbReference>
<dbReference type="PANTHER" id="PTHR37943:SF1">
    <property type="entry name" value="PROTEIN VES"/>
    <property type="match status" value="1"/>
</dbReference>
<protein>
    <submittedName>
        <fullName evidence="1">HutD family protein</fullName>
    </submittedName>
</protein>